<dbReference type="SMART" id="SM00829">
    <property type="entry name" value="PKS_ER"/>
    <property type="match status" value="1"/>
</dbReference>
<keyword evidence="3 10" id="KW-0812">Transmembrane</keyword>
<evidence type="ECO:0000256" key="6">
    <source>
        <dbReference type="ARBA" id="ARBA00023002"/>
    </source>
</evidence>
<organism evidence="12 13">
    <name type="scientific">Penicillium patulum</name>
    <name type="common">Penicillium griseofulvum</name>
    <dbReference type="NCBI Taxonomy" id="5078"/>
    <lineage>
        <taxon>Eukaryota</taxon>
        <taxon>Fungi</taxon>
        <taxon>Dikarya</taxon>
        <taxon>Ascomycota</taxon>
        <taxon>Pezizomycotina</taxon>
        <taxon>Eurotiomycetes</taxon>
        <taxon>Eurotiomycetidae</taxon>
        <taxon>Eurotiales</taxon>
        <taxon>Aspergillaceae</taxon>
        <taxon>Penicillium</taxon>
    </lineage>
</organism>
<dbReference type="RefSeq" id="XP_040645090.1">
    <property type="nucleotide sequence ID" value="XM_040793123.1"/>
</dbReference>
<reference evidence="12 13" key="1">
    <citation type="journal article" date="2016" name="BMC Genomics">
        <title>Genome sequencing and secondary metabolism of the postharvest pathogen Penicillium griseofulvum.</title>
        <authorList>
            <person name="Banani H."/>
            <person name="Marcet-Houben M."/>
            <person name="Ballester A.R."/>
            <person name="Abbruscato P."/>
            <person name="Gonzalez-Candelas L."/>
            <person name="Gabaldon T."/>
            <person name="Spadaro D."/>
        </authorList>
    </citation>
    <scope>NUCLEOTIDE SEQUENCE [LARGE SCALE GENOMIC DNA]</scope>
    <source>
        <strain evidence="12 13">PG3</strain>
    </source>
</reference>
<dbReference type="PANTHER" id="PTHR24198:SF165">
    <property type="entry name" value="ANKYRIN REPEAT-CONTAINING PROTEIN-RELATED"/>
    <property type="match status" value="1"/>
</dbReference>
<evidence type="ECO:0000259" key="11">
    <source>
        <dbReference type="SMART" id="SM00829"/>
    </source>
</evidence>
<evidence type="ECO:0000256" key="5">
    <source>
        <dbReference type="ARBA" id="ARBA00022989"/>
    </source>
</evidence>
<dbReference type="Pfam" id="PF01544">
    <property type="entry name" value="CorA"/>
    <property type="match status" value="1"/>
</dbReference>
<dbReference type="InterPro" id="IPR011032">
    <property type="entry name" value="GroES-like_sf"/>
</dbReference>
<dbReference type="GeneID" id="63708423"/>
<dbReference type="InterPro" id="IPR020843">
    <property type="entry name" value="ER"/>
</dbReference>
<evidence type="ECO:0000256" key="10">
    <source>
        <dbReference type="SAM" id="Phobius"/>
    </source>
</evidence>
<dbReference type="InterPro" id="IPR045863">
    <property type="entry name" value="CorA_TM1_TM2"/>
</dbReference>
<feature type="transmembrane region" description="Helical" evidence="10">
    <location>
        <begin position="1323"/>
        <end position="1346"/>
    </location>
</feature>
<dbReference type="PROSITE" id="PS50088">
    <property type="entry name" value="ANK_REPEAT"/>
    <property type="match status" value="8"/>
</dbReference>
<evidence type="ECO:0000256" key="7">
    <source>
        <dbReference type="ARBA" id="ARBA00023043"/>
    </source>
</evidence>
<proteinExistence type="inferred from homology"/>
<feature type="repeat" description="ANK" evidence="9">
    <location>
        <begin position="448"/>
        <end position="480"/>
    </location>
</feature>
<dbReference type="GO" id="GO:0046873">
    <property type="term" value="F:metal ion transmembrane transporter activity"/>
    <property type="evidence" value="ECO:0007669"/>
    <property type="project" value="InterPro"/>
</dbReference>
<dbReference type="OrthoDB" id="194358at2759"/>
<dbReference type="GO" id="GO:0016020">
    <property type="term" value="C:membrane"/>
    <property type="evidence" value="ECO:0007669"/>
    <property type="project" value="UniProtKB-SubCell"/>
</dbReference>
<dbReference type="EMBL" id="LHQR01000069">
    <property type="protein sequence ID" value="KXG46554.1"/>
    <property type="molecule type" value="Genomic_DNA"/>
</dbReference>
<keyword evidence="6" id="KW-0560">Oxidoreductase</keyword>
<dbReference type="Gene3D" id="1.20.58.340">
    <property type="entry name" value="Magnesium transport protein CorA, transmembrane region"/>
    <property type="match status" value="1"/>
</dbReference>
<dbReference type="GO" id="GO:0016651">
    <property type="term" value="F:oxidoreductase activity, acting on NAD(P)H"/>
    <property type="evidence" value="ECO:0007669"/>
    <property type="project" value="InterPro"/>
</dbReference>
<dbReference type="InterPro" id="IPR013154">
    <property type="entry name" value="ADH-like_N"/>
</dbReference>
<evidence type="ECO:0000256" key="2">
    <source>
        <dbReference type="ARBA" id="ARBA00008072"/>
    </source>
</evidence>
<comment type="similarity">
    <text evidence="2">Belongs to the zinc-containing alcohol dehydrogenase family.</text>
</comment>
<evidence type="ECO:0000256" key="3">
    <source>
        <dbReference type="ARBA" id="ARBA00022692"/>
    </source>
</evidence>
<keyword evidence="7 9" id="KW-0040">ANK repeat</keyword>
<evidence type="ECO:0000256" key="9">
    <source>
        <dbReference type="PROSITE-ProRule" id="PRU00023"/>
    </source>
</evidence>
<feature type="repeat" description="ANK" evidence="9">
    <location>
        <begin position="716"/>
        <end position="748"/>
    </location>
</feature>
<feature type="repeat" description="ANK" evidence="9">
    <location>
        <begin position="415"/>
        <end position="447"/>
    </location>
</feature>
<evidence type="ECO:0000313" key="13">
    <source>
        <dbReference type="Proteomes" id="UP000070168"/>
    </source>
</evidence>
<keyword evidence="4" id="KW-0677">Repeat</keyword>
<comment type="caution">
    <text evidence="12">The sequence shown here is derived from an EMBL/GenBank/DDBJ whole genome shotgun (WGS) entry which is preliminary data.</text>
</comment>
<feature type="repeat" description="ANK" evidence="9">
    <location>
        <begin position="649"/>
        <end position="681"/>
    </location>
</feature>
<dbReference type="SUPFAM" id="SSF144083">
    <property type="entry name" value="Magnesium transport protein CorA, transmembrane region"/>
    <property type="match status" value="1"/>
</dbReference>
<keyword evidence="13" id="KW-1185">Reference proteome</keyword>
<dbReference type="CDD" id="cd08249">
    <property type="entry name" value="enoyl_reductase_like"/>
    <property type="match status" value="1"/>
</dbReference>
<dbReference type="PROSITE" id="PS50297">
    <property type="entry name" value="ANK_REP_REGION"/>
    <property type="match status" value="7"/>
</dbReference>
<feature type="transmembrane region" description="Helical" evidence="10">
    <location>
        <begin position="1291"/>
        <end position="1311"/>
    </location>
</feature>
<evidence type="ECO:0000256" key="8">
    <source>
        <dbReference type="ARBA" id="ARBA00023136"/>
    </source>
</evidence>
<dbReference type="Proteomes" id="UP000070168">
    <property type="component" value="Unassembled WGS sequence"/>
</dbReference>
<keyword evidence="5 10" id="KW-1133">Transmembrane helix</keyword>
<evidence type="ECO:0000256" key="1">
    <source>
        <dbReference type="ARBA" id="ARBA00004141"/>
    </source>
</evidence>
<comment type="subcellular location">
    <subcellularLocation>
        <location evidence="1">Membrane</location>
        <topology evidence="1">Multi-pass membrane protein</topology>
    </subcellularLocation>
</comment>
<feature type="repeat" description="ANK" evidence="9">
    <location>
        <begin position="998"/>
        <end position="1030"/>
    </location>
</feature>
<feature type="repeat" description="ANK" evidence="9">
    <location>
        <begin position="783"/>
        <end position="815"/>
    </location>
</feature>
<dbReference type="InterPro" id="IPR047122">
    <property type="entry name" value="Trans-enoyl_RdTase-like"/>
</dbReference>
<feature type="domain" description="Enoyl reductase (ER)" evidence="11">
    <location>
        <begin position="9"/>
        <end position="329"/>
    </location>
</feature>
<dbReference type="InterPro" id="IPR002110">
    <property type="entry name" value="Ankyrin_rpt"/>
</dbReference>
<feature type="repeat" description="ANK" evidence="9">
    <location>
        <begin position="581"/>
        <end position="613"/>
    </location>
</feature>
<dbReference type="Pfam" id="PF08240">
    <property type="entry name" value="ADH_N"/>
    <property type="match status" value="1"/>
</dbReference>
<name>A0A135LC67_PENPA</name>
<dbReference type="Pfam" id="PF00023">
    <property type="entry name" value="Ank"/>
    <property type="match status" value="2"/>
</dbReference>
<gene>
    <name evidence="12" type="ORF">PGRI_054100</name>
</gene>
<dbReference type="SMART" id="SM00248">
    <property type="entry name" value="ANK"/>
    <property type="match status" value="16"/>
</dbReference>
<accession>A0A135LC67</accession>
<feature type="repeat" description="ANK" evidence="9">
    <location>
        <begin position="965"/>
        <end position="997"/>
    </location>
</feature>
<keyword evidence="8 10" id="KW-0472">Membrane</keyword>
<dbReference type="OMA" id="FIGHQEI"/>
<protein>
    <submittedName>
        <fullName evidence="12">Polyketide synthase, enoylreductase</fullName>
    </submittedName>
</protein>
<evidence type="ECO:0000256" key="4">
    <source>
        <dbReference type="ARBA" id="ARBA00022737"/>
    </source>
</evidence>
<dbReference type="PANTHER" id="PTHR24198">
    <property type="entry name" value="ANKYRIN REPEAT AND PROTEIN KINASE DOMAIN-CONTAINING PROTEIN"/>
    <property type="match status" value="1"/>
</dbReference>
<evidence type="ECO:0000313" key="12">
    <source>
        <dbReference type="EMBL" id="KXG46554.1"/>
    </source>
</evidence>
<dbReference type="Gene3D" id="3.90.180.10">
    <property type="entry name" value="Medium-chain alcohol dehydrogenases, catalytic domain"/>
    <property type="match status" value="1"/>
</dbReference>
<dbReference type="SUPFAM" id="SSF50129">
    <property type="entry name" value="GroES-like"/>
    <property type="match status" value="1"/>
</dbReference>
<dbReference type="InterPro" id="IPR002523">
    <property type="entry name" value="MgTranspt_CorA/ZnTranspt_ZntB"/>
</dbReference>
<dbReference type="InterPro" id="IPR036770">
    <property type="entry name" value="Ankyrin_rpt-contain_sf"/>
</dbReference>
<dbReference type="Pfam" id="PF12796">
    <property type="entry name" value="Ank_2"/>
    <property type="match status" value="3"/>
</dbReference>
<dbReference type="SUPFAM" id="SSF48403">
    <property type="entry name" value="Ankyrin repeat"/>
    <property type="match status" value="3"/>
</dbReference>
<dbReference type="STRING" id="5078.A0A135LC67"/>
<sequence length="1356" mass="150642">MKEAIVRKDTSVDIVDSPIPKPGPGHVLIKVVIAGTNPKDWKLPLMMGSDSNTGDDIAGTVEAVGEDVVGFHKGDRVAAFHEMMTSHGSFAEYAIAPYYTTFHIPDSTTFEEAATIPLAAYTSVCALFQQLELPEPWSPLSKAAGKEGTKRPLIIYGASTATGAYGIKLAAAANIHPIIAVGSKRSEFIKPFLDESKGDALVDYTAYPTEEELIKAIQEAVKKGGAPDGRCWKAFDSVSEDHTVRLLTKVIAGPPDATGRKPKVTNILLKTDVEDSDPSVDIVFAMVGQVHYEDENDKLIGVTWGAAFARGLREGWLTGHPYTMGKNGLEGLSEGLKGLKDGKIRAQKFLTRLSETPGELNNNIREIERYLSDPHFRVNYEINGGSPLAKATSNWEVLEKLLELGSPDLNFRTPDGQTSIFSAVKSAQTDSLELLLQHGAAVDVVDNKGRTAISIAAEYDRVDHMKQLIQAGADINVEDENGWTPISFAISRNQNDSTKYLLSQKDINLSNHDTDGRTLAVIAAQGENVEGLRLLLDATITVSPRDRIEDSPLVWAILQMDTITARLILRADSRLVDHKVKGRTPLSIATEIGDIDMIKLLVELGANANPTEESIWPCLREFLFISYFPPEEFLRAVDSFAPGAPYDTKGQKPLLLAAQSHGLEILDFLLGANADINTRDTEGRTALTWAVSRELRDLVDLLLSKPGIDINCRDKNGQTPFALAARMGNVSILESLLKQGPDVNSEDDRQQTPLLLAVTNTCLAAVEFLLEIPEIDVHHMDDHGRTPFSFAAEKNSLLMMQALLDKQADPHKPDNQGYTGFWWFLQKRNQCLSSQQQPIFADWKPSSLKDLIYALPTPNKKDASGRDWLSWAASYGDEAIVRCFLRRGEEVNVNARDNIGGFLKTPLIWALEGEHNSVIGVLKDGDNISLHLLIKGIRVTGKEYCSRLMRALLQAGYNLNQTDMNGMTPLHIACQTDHNEIVSILINAKANLNCKDHTGKTPLQIALQAKSKTVVDTLLKASVNLNPVRSEEWFIGKKRAAWAQIIKKKGNEGFELKLENDIGVFSCAREVRLSLCRDTSVWSKLSEILNIKDLLGQEKYLKHAQRGFGNRIVTYIEIEFPEESEKFHCPWGIAWISTQTTEGPAHEFISTLPNGSVPEDSAEFLRQFLKTLQQRWKEMCSYASREVEYLRSEQVREKGKSLNLVDRLAKNSQSRARLRQCLETHTEQLVEMVTANTLLDLGQKSSIREDIDEIEHTVTARLDHLEQAIRELLQIELAWISTNESASFKRLSWITFIYLPLMFVSSLFGMNVNLLKDYPDWRWYLLSSGLSLALTGTLWIASKFLYARNTSSSSKG</sequence>
<dbReference type="Gene3D" id="3.40.50.720">
    <property type="entry name" value="NAD(P)-binding Rossmann-like Domain"/>
    <property type="match status" value="1"/>
</dbReference>
<dbReference type="Gene3D" id="1.25.40.20">
    <property type="entry name" value="Ankyrin repeat-containing domain"/>
    <property type="match status" value="5"/>
</dbReference>